<sequence>MWLAKMAAAFSPLLGVQWTNGQKSQVIRWNTREFSKLGNGTIMTLVVICSSALNIRIHNRRYDARMSRIAARVHIG</sequence>
<dbReference type="VEuPathDB" id="FungiDB:BD410DRAFT_544056"/>
<proteinExistence type="predicted"/>
<keyword evidence="3" id="KW-1185">Reference proteome</keyword>
<evidence type="ECO:0000313" key="2">
    <source>
        <dbReference type="EMBL" id="TDL17670.1"/>
    </source>
</evidence>
<keyword evidence="1" id="KW-0812">Transmembrane</keyword>
<keyword evidence="1" id="KW-0472">Membrane</keyword>
<name>A0A4Y7PT19_9AGAM</name>
<feature type="transmembrane region" description="Helical" evidence="1">
    <location>
        <begin position="37"/>
        <end position="57"/>
    </location>
</feature>
<organism evidence="2 3">
    <name type="scientific">Rickenella mellea</name>
    <dbReference type="NCBI Taxonomy" id="50990"/>
    <lineage>
        <taxon>Eukaryota</taxon>
        <taxon>Fungi</taxon>
        <taxon>Dikarya</taxon>
        <taxon>Basidiomycota</taxon>
        <taxon>Agaricomycotina</taxon>
        <taxon>Agaricomycetes</taxon>
        <taxon>Hymenochaetales</taxon>
        <taxon>Rickenellaceae</taxon>
        <taxon>Rickenella</taxon>
    </lineage>
</organism>
<protein>
    <submittedName>
        <fullName evidence="2">Uncharacterized protein</fullName>
    </submittedName>
</protein>
<gene>
    <name evidence="2" type="ORF">BD410DRAFT_544056</name>
</gene>
<dbReference type="EMBL" id="ML170218">
    <property type="protein sequence ID" value="TDL17670.1"/>
    <property type="molecule type" value="Genomic_DNA"/>
</dbReference>
<keyword evidence="1" id="KW-1133">Transmembrane helix</keyword>
<accession>A0A4Y7PT19</accession>
<evidence type="ECO:0000256" key="1">
    <source>
        <dbReference type="SAM" id="Phobius"/>
    </source>
</evidence>
<dbReference type="AlphaFoldDB" id="A0A4Y7PT19"/>
<dbReference type="Proteomes" id="UP000294933">
    <property type="component" value="Unassembled WGS sequence"/>
</dbReference>
<evidence type="ECO:0000313" key="3">
    <source>
        <dbReference type="Proteomes" id="UP000294933"/>
    </source>
</evidence>
<reference evidence="2 3" key="1">
    <citation type="submission" date="2018-06" db="EMBL/GenBank/DDBJ databases">
        <title>A transcriptomic atlas of mushroom development highlights an independent origin of complex multicellularity.</title>
        <authorList>
            <consortium name="DOE Joint Genome Institute"/>
            <person name="Krizsan K."/>
            <person name="Almasi E."/>
            <person name="Merenyi Z."/>
            <person name="Sahu N."/>
            <person name="Viragh M."/>
            <person name="Koszo T."/>
            <person name="Mondo S."/>
            <person name="Kiss B."/>
            <person name="Balint B."/>
            <person name="Kues U."/>
            <person name="Barry K."/>
            <person name="Hegedus J.C."/>
            <person name="Henrissat B."/>
            <person name="Johnson J."/>
            <person name="Lipzen A."/>
            <person name="Ohm R."/>
            <person name="Nagy I."/>
            <person name="Pangilinan J."/>
            <person name="Yan J."/>
            <person name="Xiong Y."/>
            <person name="Grigoriev I.V."/>
            <person name="Hibbett D.S."/>
            <person name="Nagy L.G."/>
        </authorList>
    </citation>
    <scope>NUCLEOTIDE SEQUENCE [LARGE SCALE GENOMIC DNA]</scope>
    <source>
        <strain evidence="2 3">SZMC22713</strain>
    </source>
</reference>